<evidence type="ECO:0000256" key="1">
    <source>
        <dbReference type="ARBA" id="ARBA00004202"/>
    </source>
</evidence>
<evidence type="ECO:0000256" key="3">
    <source>
        <dbReference type="ARBA" id="ARBA00022475"/>
    </source>
</evidence>
<keyword evidence="9" id="KW-1185">Reference proteome</keyword>
<keyword evidence="7" id="KW-0812">Transmembrane</keyword>
<evidence type="ECO:0008006" key="10">
    <source>
        <dbReference type="Google" id="ProtNLM"/>
    </source>
</evidence>
<reference evidence="8 9" key="1">
    <citation type="journal article" date="2017" name="Front. Microbiol.">
        <title>Labilibaculum manganireducens gen. nov., sp. nov. and Labilibaculum filiforme sp. nov., Novel Bacteroidetes Isolated from Subsurface Sediments of the Baltic Sea.</title>
        <authorList>
            <person name="Vandieken V."/>
            <person name="Marshall I.P."/>
            <person name="Niemann H."/>
            <person name="Engelen B."/>
            <person name="Cypionka H."/>
        </authorList>
    </citation>
    <scope>NUCLEOTIDE SEQUENCE [LARGE SCALE GENOMIC DNA]</scope>
    <source>
        <strain evidence="8 9">59.10-2M</strain>
    </source>
</reference>
<dbReference type="InterPro" id="IPR043149">
    <property type="entry name" value="TagF_N"/>
</dbReference>
<gene>
    <name evidence="8" type="ORF">BZG01_10225</name>
</gene>
<keyword evidence="5" id="KW-0777">Teichoic acid biosynthesis</keyword>
<evidence type="ECO:0000313" key="9">
    <source>
        <dbReference type="Proteomes" id="UP000233618"/>
    </source>
</evidence>
<dbReference type="Pfam" id="PF04464">
    <property type="entry name" value="Glyphos_transf"/>
    <property type="match status" value="1"/>
</dbReference>
<dbReference type="InterPro" id="IPR007554">
    <property type="entry name" value="Glycerophosphate_synth"/>
</dbReference>
<dbReference type="PANTHER" id="PTHR37316">
    <property type="entry name" value="TEICHOIC ACID GLYCEROL-PHOSPHATE PRIMASE"/>
    <property type="match status" value="1"/>
</dbReference>
<evidence type="ECO:0000256" key="2">
    <source>
        <dbReference type="ARBA" id="ARBA00010488"/>
    </source>
</evidence>
<dbReference type="Gene3D" id="3.40.50.12580">
    <property type="match status" value="1"/>
</dbReference>
<evidence type="ECO:0000256" key="7">
    <source>
        <dbReference type="SAM" id="Phobius"/>
    </source>
</evidence>
<dbReference type="GO" id="GO:0005886">
    <property type="term" value="C:plasma membrane"/>
    <property type="evidence" value="ECO:0007669"/>
    <property type="project" value="UniProtKB-SubCell"/>
</dbReference>
<dbReference type="PANTHER" id="PTHR37316:SF3">
    <property type="entry name" value="TEICHOIC ACID GLYCEROL-PHOSPHATE TRANSFERASE"/>
    <property type="match status" value="1"/>
</dbReference>
<comment type="caution">
    <text evidence="8">The sequence shown here is derived from an EMBL/GenBank/DDBJ whole genome shotgun (WGS) entry which is preliminary data.</text>
</comment>
<evidence type="ECO:0000256" key="4">
    <source>
        <dbReference type="ARBA" id="ARBA00022679"/>
    </source>
</evidence>
<dbReference type="SUPFAM" id="SSF53756">
    <property type="entry name" value="UDP-Glycosyltransferase/glycogen phosphorylase"/>
    <property type="match status" value="1"/>
</dbReference>
<protein>
    <recommendedName>
        <fullName evidence="10">CDP-glycerol--glycerophosphate glycerophosphotransferase</fullName>
    </recommendedName>
</protein>
<evidence type="ECO:0000256" key="5">
    <source>
        <dbReference type="ARBA" id="ARBA00022944"/>
    </source>
</evidence>
<proteinExistence type="inferred from homology"/>
<keyword evidence="4" id="KW-0808">Transferase</keyword>
<comment type="subcellular location">
    <subcellularLocation>
        <location evidence="1">Cell membrane</location>
        <topology evidence="1">Peripheral membrane protein</topology>
    </subcellularLocation>
</comment>
<dbReference type="AlphaFoldDB" id="A0A2N3I8K5"/>
<dbReference type="InterPro" id="IPR051612">
    <property type="entry name" value="Teichoic_Acid_Biosynth"/>
</dbReference>
<evidence type="ECO:0000256" key="6">
    <source>
        <dbReference type="ARBA" id="ARBA00023136"/>
    </source>
</evidence>
<dbReference type="EMBL" id="MVDE01000013">
    <property type="protein sequence ID" value="PKQ66646.1"/>
    <property type="molecule type" value="Genomic_DNA"/>
</dbReference>
<dbReference type="GO" id="GO:0019350">
    <property type="term" value="P:teichoic acid biosynthetic process"/>
    <property type="evidence" value="ECO:0007669"/>
    <property type="project" value="UniProtKB-KW"/>
</dbReference>
<dbReference type="Proteomes" id="UP000233618">
    <property type="component" value="Unassembled WGS sequence"/>
</dbReference>
<accession>A0A2N3I8K5</accession>
<dbReference type="InterPro" id="IPR043148">
    <property type="entry name" value="TagF_C"/>
</dbReference>
<dbReference type="Gene3D" id="3.40.50.11820">
    <property type="match status" value="1"/>
</dbReference>
<organism evidence="8 9">
    <name type="scientific">Labilibaculum manganireducens</name>
    <dbReference type="NCBI Taxonomy" id="1940525"/>
    <lineage>
        <taxon>Bacteria</taxon>
        <taxon>Pseudomonadati</taxon>
        <taxon>Bacteroidota</taxon>
        <taxon>Bacteroidia</taxon>
        <taxon>Marinilabiliales</taxon>
        <taxon>Marinifilaceae</taxon>
        <taxon>Labilibaculum</taxon>
    </lineage>
</organism>
<name>A0A2N3I8K5_9BACT</name>
<feature type="transmembrane region" description="Helical" evidence="7">
    <location>
        <begin position="14"/>
        <end position="35"/>
    </location>
</feature>
<keyword evidence="3" id="KW-1003">Cell membrane</keyword>
<evidence type="ECO:0000313" key="8">
    <source>
        <dbReference type="EMBL" id="PKQ66646.1"/>
    </source>
</evidence>
<dbReference type="GO" id="GO:0047355">
    <property type="term" value="F:CDP-glycerol glycerophosphotransferase activity"/>
    <property type="evidence" value="ECO:0007669"/>
    <property type="project" value="InterPro"/>
</dbReference>
<sequence length="407" mass="48557">MSSKYTRTQQFVNFMQKIVFLHIVLFLMRRFYFLLEKFLKKNKNIALFFLTEEFYYDNSKYLFEYMREKKDFSSILFTANKNLYKTINNKFPEEVVYAWSLKALKLFLRTKNVIISYGTSAAVFFPYYLHEKCKNIIYLGHGTPVKQIGYQTSVWNKFGKSFQLQSYSYLTACSDIECLMLASGFRVNLNRIWISGMPRYDYLLGENNKNPDLLQEHPYLNKKVILYAPTWRDGEPTRFFPFEDYSTEQLQSFLDKNDAYLLIRGHKESVKRKSIKKDAALFSLERVKKAEQDLFPDVTQLLPFVDILITDYSSILVDFLLLDKPMCFIPYDLEAYRSYQGILLDYERNTPGKKFTDMKELTKGLQDYIDDSTIDQEWRHRVCNTYHQFKDQENCERIYKNIVSLNK</sequence>
<comment type="similarity">
    <text evidence="2">Belongs to the CDP-glycerol glycerophosphotransferase family.</text>
</comment>
<keyword evidence="7" id="KW-1133">Transmembrane helix</keyword>
<keyword evidence="6 7" id="KW-0472">Membrane</keyword>